<comment type="caution">
    <text evidence="3">The sequence shown here is derived from an EMBL/GenBank/DDBJ whole genome shotgun (WGS) entry which is preliminary data.</text>
</comment>
<dbReference type="InterPro" id="IPR029058">
    <property type="entry name" value="AB_hydrolase_fold"/>
</dbReference>
<feature type="domain" description="AB hydrolase-1" evidence="2">
    <location>
        <begin position="100"/>
        <end position="340"/>
    </location>
</feature>
<dbReference type="GO" id="GO:0016787">
    <property type="term" value="F:hydrolase activity"/>
    <property type="evidence" value="ECO:0007669"/>
    <property type="project" value="UniProtKB-KW"/>
</dbReference>
<evidence type="ECO:0000313" key="4">
    <source>
        <dbReference type="Proteomes" id="UP001352263"/>
    </source>
</evidence>
<reference evidence="3 4" key="1">
    <citation type="submission" date="2023-10" db="EMBL/GenBank/DDBJ databases">
        <title>Noviherbaspirillum sp. CPCC 100848 genome assembly.</title>
        <authorList>
            <person name="Li X.Y."/>
            <person name="Fang X.M."/>
        </authorList>
    </citation>
    <scope>NUCLEOTIDE SEQUENCE [LARGE SCALE GENOMIC DNA]</scope>
    <source>
        <strain evidence="3 4">CPCC 100848</strain>
    </source>
</reference>
<protein>
    <submittedName>
        <fullName evidence="3">Alpha/beta hydrolase</fullName>
    </submittedName>
</protein>
<evidence type="ECO:0000256" key="1">
    <source>
        <dbReference type="SAM" id="MobiDB-lite"/>
    </source>
</evidence>
<dbReference type="InterPro" id="IPR050266">
    <property type="entry name" value="AB_hydrolase_sf"/>
</dbReference>
<dbReference type="PANTHER" id="PTHR43798:SF33">
    <property type="entry name" value="HYDROLASE, PUTATIVE (AFU_ORTHOLOGUE AFUA_2G14860)-RELATED"/>
    <property type="match status" value="1"/>
</dbReference>
<evidence type="ECO:0000313" key="3">
    <source>
        <dbReference type="EMBL" id="MEC4718482.1"/>
    </source>
</evidence>
<feature type="region of interest" description="Disordered" evidence="1">
    <location>
        <begin position="1"/>
        <end position="21"/>
    </location>
</feature>
<dbReference type="EMBL" id="JAWIIV010000003">
    <property type="protein sequence ID" value="MEC4718482.1"/>
    <property type="molecule type" value="Genomic_DNA"/>
</dbReference>
<dbReference type="Proteomes" id="UP001352263">
    <property type="component" value="Unassembled WGS sequence"/>
</dbReference>
<keyword evidence="4" id="KW-1185">Reference proteome</keyword>
<accession>A0ABU6J580</accession>
<dbReference type="SUPFAM" id="SSF53474">
    <property type="entry name" value="alpha/beta-Hydrolases"/>
    <property type="match status" value="1"/>
</dbReference>
<name>A0ABU6J580_9BURK</name>
<dbReference type="PRINTS" id="PR00111">
    <property type="entry name" value="ABHYDROLASE"/>
</dbReference>
<keyword evidence="3" id="KW-0378">Hydrolase</keyword>
<sequence>MKNYSTQYDADPSLSSDPAVSQVSSHRPMVLDLSGTGASGTSGTSRRTPWLLAAGAALATAALVVRQKTRQAVLENPPAGEFLQIDGVRLHYVERGQGQPVVFLHGNGTMIQDFETSGLIDLAAQKYRVIVFDRPGYGYSERPRSTIWTPQAQAKLLHRALLHLGIENPIIVGHSWGTQVAVSMALEQPDYVKSLVLMSGYYYPTARLDVTLAAQPAIPVLGDLMRFTVSPLLSRAIWPAVLGRIFGPAPVPARFKEEYSVWMTLRPSQLRAAAAEAALMIPAAYALQERYHELTMPVVIMAGADDKHVTTSHHSERLHAELPHSSLHVTAGAGHMLHHVAQEEVLAGIGQAASAVGAELRSGAVHSAAAPVGVADR</sequence>
<dbReference type="Gene3D" id="3.40.50.1820">
    <property type="entry name" value="alpha/beta hydrolase"/>
    <property type="match status" value="1"/>
</dbReference>
<dbReference type="RefSeq" id="WP_326505218.1">
    <property type="nucleotide sequence ID" value="NZ_JAWIIV010000003.1"/>
</dbReference>
<dbReference type="PRINTS" id="PR00412">
    <property type="entry name" value="EPOXHYDRLASE"/>
</dbReference>
<proteinExistence type="predicted"/>
<gene>
    <name evidence="3" type="ORF">RY831_04945</name>
</gene>
<evidence type="ECO:0000259" key="2">
    <source>
        <dbReference type="Pfam" id="PF00561"/>
    </source>
</evidence>
<organism evidence="3 4">
    <name type="scientific">Noviherbaspirillum album</name>
    <dbReference type="NCBI Taxonomy" id="3080276"/>
    <lineage>
        <taxon>Bacteria</taxon>
        <taxon>Pseudomonadati</taxon>
        <taxon>Pseudomonadota</taxon>
        <taxon>Betaproteobacteria</taxon>
        <taxon>Burkholderiales</taxon>
        <taxon>Oxalobacteraceae</taxon>
        <taxon>Noviherbaspirillum</taxon>
    </lineage>
</organism>
<dbReference type="Pfam" id="PF00561">
    <property type="entry name" value="Abhydrolase_1"/>
    <property type="match status" value="1"/>
</dbReference>
<dbReference type="InterPro" id="IPR000639">
    <property type="entry name" value="Epox_hydrolase-like"/>
</dbReference>
<dbReference type="PANTHER" id="PTHR43798">
    <property type="entry name" value="MONOACYLGLYCEROL LIPASE"/>
    <property type="match status" value="1"/>
</dbReference>
<dbReference type="InterPro" id="IPR000073">
    <property type="entry name" value="AB_hydrolase_1"/>
</dbReference>